<name>A0ABS6S1K4_9BACT</name>
<gene>
    <name evidence="3" type="ORF">HWQ67_11835</name>
</gene>
<keyword evidence="4" id="KW-1185">Reference proteome</keyword>
<keyword evidence="1" id="KW-0677">Repeat</keyword>
<comment type="caution">
    <text evidence="3">The sequence shown here is derived from an EMBL/GenBank/DDBJ whole genome shotgun (WGS) entry which is preliminary data.</text>
</comment>
<dbReference type="PANTHER" id="PTHR45641">
    <property type="entry name" value="TETRATRICOPEPTIDE REPEAT PROTEIN (AFU_ORTHOLOGUE AFUA_6G03870)"/>
    <property type="match status" value="1"/>
</dbReference>
<dbReference type="PANTHER" id="PTHR45641:SF19">
    <property type="entry name" value="NEPHROCYSTIN-3"/>
    <property type="match status" value="1"/>
</dbReference>
<evidence type="ECO:0000313" key="3">
    <source>
        <dbReference type="EMBL" id="MBV6342278.1"/>
    </source>
</evidence>
<evidence type="ECO:0000256" key="2">
    <source>
        <dbReference type="ARBA" id="ARBA00022803"/>
    </source>
</evidence>
<feature type="non-terminal residue" evidence="3">
    <location>
        <position position="1"/>
    </location>
</feature>
<proteinExistence type="predicted"/>
<sequence length="458" mass="51696">CLVGKLVERVKDKELVVFHGVVSEADVTVKLRAMLNKQRNKVGLKIIASTDTQYKEKIYDLFGSVFKYELSIIVYFDDFEQNLIRSGNEYNVKSEAIEVIHPFLEAVDWAEGSSNVVISSRYPFILEVDGEDLSRTKLVDITLRSFDGADLDKKASNLEFVAKSSHVKMYLRYGGGNPRLLEWLDVIARDEARYDLVDLEAQLKLKQGEFIHEFLADVIAETKGPKFHGFIRRAAVYGEPVDATAFAGFGGAQFLATGVDLTLVEREDVSRGEFVYWVTPVIRDAMWGNLTPGEQFEMHGLAYKWYSDWVKTSSEPNYKYLEEAVRHALAVGDIRGACPYARDLGRYFDGLVLYRQGWAIMEKVAVRVTDEVIGEAKAAKDVEVDSLLHAYAQSLWKLGDARQAIAFYEKSLAIFKEVYGERHPSVATTYNNMAIVYDETGDKQKAADYIAKAKAAWS</sequence>
<organism evidence="3 4">
    <name type="scientific">Candidatus Magnetobacterium casense</name>
    <dbReference type="NCBI Taxonomy" id="1455061"/>
    <lineage>
        <taxon>Bacteria</taxon>
        <taxon>Pseudomonadati</taxon>
        <taxon>Nitrospirota</taxon>
        <taxon>Thermodesulfovibrionia</taxon>
        <taxon>Thermodesulfovibrionales</taxon>
        <taxon>Candidatus Magnetobacteriaceae</taxon>
        <taxon>Candidatus Magnetobacterium</taxon>
    </lineage>
</organism>
<protein>
    <submittedName>
        <fullName evidence="3">Tetratricopeptide repeat protein</fullName>
    </submittedName>
</protein>
<keyword evidence="2" id="KW-0802">TPR repeat</keyword>
<accession>A0ABS6S1K4</accession>
<dbReference type="EMBL" id="JABXWD010000226">
    <property type="protein sequence ID" value="MBV6342278.1"/>
    <property type="molecule type" value="Genomic_DNA"/>
</dbReference>
<dbReference type="Pfam" id="PF13424">
    <property type="entry name" value="TPR_12"/>
    <property type="match status" value="1"/>
</dbReference>
<evidence type="ECO:0000256" key="1">
    <source>
        <dbReference type="ARBA" id="ARBA00022737"/>
    </source>
</evidence>
<dbReference type="Proteomes" id="UP001196980">
    <property type="component" value="Unassembled WGS sequence"/>
</dbReference>
<reference evidence="3 4" key="1">
    <citation type="journal article" date="2020" name="J Geophys Res Biogeosci">
        <title>Magnetotaxis as an Adaptation to Enable Bacterial Shuttling of Microbial Sulfur and Sulfur Cycling Across Aquatic Oxic#Anoxic Interfaces.</title>
        <authorList>
            <person name="Li J."/>
            <person name="Liu P."/>
            <person name="Wang J."/>
            <person name="Roberts A.P."/>
            <person name="Pan Y."/>
        </authorList>
    </citation>
    <scope>NUCLEOTIDE SEQUENCE [LARGE SCALE GENOMIC DNA]</scope>
    <source>
        <strain evidence="3 4">MYR-1_YQ</strain>
    </source>
</reference>
<dbReference type="RefSeq" id="WP_218252900.1">
    <property type="nucleotide sequence ID" value="NZ_JABXWD010000226.1"/>
</dbReference>
<evidence type="ECO:0000313" key="4">
    <source>
        <dbReference type="Proteomes" id="UP001196980"/>
    </source>
</evidence>